<evidence type="ECO:0000313" key="4">
    <source>
        <dbReference type="EMBL" id="CAG9322600.1"/>
    </source>
</evidence>
<dbReference type="PANTHER" id="PTHR47219">
    <property type="entry name" value="RAB GTPASE-ACTIVATING PROTEIN 1-LIKE"/>
    <property type="match status" value="1"/>
</dbReference>
<dbReference type="FunFam" id="1.10.10.750:FF:000003">
    <property type="entry name" value="GTPase activating protein (Evi5)"/>
    <property type="match status" value="1"/>
</dbReference>
<dbReference type="SUPFAM" id="SSF47923">
    <property type="entry name" value="Ypt/Rab-GAP domain of gyp1p"/>
    <property type="match status" value="2"/>
</dbReference>
<dbReference type="Gene3D" id="1.10.472.80">
    <property type="entry name" value="Ypt/Rab-GAP domain of gyp1p, domain 3"/>
    <property type="match status" value="1"/>
</dbReference>
<dbReference type="GO" id="GO:0031267">
    <property type="term" value="F:small GTPase binding"/>
    <property type="evidence" value="ECO:0007669"/>
    <property type="project" value="TreeGrafter"/>
</dbReference>
<dbReference type="AlphaFoldDB" id="A0AAU9J9E7"/>
<dbReference type="InterPro" id="IPR000195">
    <property type="entry name" value="Rab-GAP-TBC_dom"/>
</dbReference>
<accession>A0AAU9J9E7</accession>
<dbReference type="InterPro" id="IPR050302">
    <property type="entry name" value="Rab_GAP_TBC_domain"/>
</dbReference>
<dbReference type="PROSITE" id="PS50086">
    <property type="entry name" value="TBC_RABGAP"/>
    <property type="match status" value="1"/>
</dbReference>
<comment type="caution">
    <text evidence="4">The sequence shown here is derived from an EMBL/GenBank/DDBJ whole genome shotgun (WGS) entry which is preliminary data.</text>
</comment>
<keyword evidence="1" id="KW-0343">GTPase activation</keyword>
<dbReference type="EMBL" id="CAJZBQ010000032">
    <property type="protein sequence ID" value="CAG9322600.1"/>
    <property type="molecule type" value="Genomic_DNA"/>
</dbReference>
<dbReference type="Gene3D" id="1.10.10.750">
    <property type="entry name" value="Ypt/Rab-GAP domain of gyp1p, domain 1"/>
    <property type="match status" value="1"/>
</dbReference>
<dbReference type="GO" id="GO:0005096">
    <property type="term" value="F:GTPase activator activity"/>
    <property type="evidence" value="ECO:0007669"/>
    <property type="project" value="UniProtKB-KW"/>
</dbReference>
<evidence type="ECO:0000256" key="1">
    <source>
        <dbReference type="ARBA" id="ARBA00022468"/>
    </source>
</evidence>
<dbReference type="InterPro" id="IPR035969">
    <property type="entry name" value="Rab-GAP_TBC_sf"/>
</dbReference>
<keyword evidence="2" id="KW-0175">Coiled coil</keyword>
<evidence type="ECO:0000313" key="5">
    <source>
        <dbReference type="Proteomes" id="UP001162131"/>
    </source>
</evidence>
<proteinExistence type="predicted"/>
<keyword evidence="5" id="KW-1185">Reference proteome</keyword>
<dbReference type="SMART" id="SM00164">
    <property type="entry name" value="TBC"/>
    <property type="match status" value="1"/>
</dbReference>
<gene>
    <name evidence="4" type="ORF">BSTOLATCC_MIC31726</name>
</gene>
<name>A0AAU9J9E7_9CILI</name>
<dbReference type="FunFam" id="1.10.8.270:FF:000001">
    <property type="entry name" value="TBC1 domain family member 1"/>
    <property type="match status" value="1"/>
</dbReference>
<protein>
    <recommendedName>
        <fullName evidence="3">Rab-GAP TBC domain-containing protein</fullName>
    </recommendedName>
</protein>
<evidence type="ECO:0000259" key="3">
    <source>
        <dbReference type="PROSITE" id="PS50086"/>
    </source>
</evidence>
<dbReference type="Proteomes" id="UP001162131">
    <property type="component" value="Unassembled WGS sequence"/>
</dbReference>
<evidence type="ECO:0000256" key="2">
    <source>
        <dbReference type="ARBA" id="ARBA00023054"/>
    </source>
</evidence>
<reference evidence="4" key="1">
    <citation type="submission" date="2021-09" db="EMBL/GenBank/DDBJ databases">
        <authorList>
            <consortium name="AG Swart"/>
            <person name="Singh M."/>
            <person name="Singh A."/>
            <person name="Seah K."/>
            <person name="Emmerich C."/>
        </authorList>
    </citation>
    <scope>NUCLEOTIDE SEQUENCE</scope>
    <source>
        <strain evidence="4">ATCC30299</strain>
    </source>
</reference>
<dbReference type="Gene3D" id="1.10.8.270">
    <property type="entry name" value="putative rabgap domain of human tbc1 domain family member 14 like domains"/>
    <property type="match status" value="1"/>
</dbReference>
<dbReference type="PANTHER" id="PTHR47219:SF9">
    <property type="entry name" value="GTPASE ACTIVATING PROTEIN AND CENTROSOME-ASSOCIATED, ISOFORM B"/>
    <property type="match status" value="1"/>
</dbReference>
<sequence length="322" mass="38037">MTEDPQVDRYGFAAPNLVSLGNLSRDNARLEKWEDMLLRWEYNITRRADFLKKRIRKGVPDCLRGRVWSELAEIEKFRTQYAKDYYKNLSETECESIAVRDILLDINRTFPGHVLFKSNGDGQKSLFRVLKAFSLHDPELGYCQGMGFVTALFLMYMNEEDAFWLLEALMKKYNMRDFYMVGMPGIYKAFYKINSLFKNYLPTLWRHFIGLNIYPSLFASSWLMTLYVNAFPMDVALRILDIFFNEGPKIIFRVYLSVFKNTKDELLRLDCDGILDRIRTIPDSLIPDSVIKNTFKISLSRKKLKFLEEEYENSPNSEFMNW</sequence>
<feature type="domain" description="Rab-GAP TBC" evidence="3">
    <location>
        <begin position="58"/>
        <end position="247"/>
    </location>
</feature>
<dbReference type="Pfam" id="PF00566">
    <property type="entry name" value="RabGAP-TBC"/>
    <property type="match status" value="1"/>
</dbReference>
<organism evidence="4 5">
    <name type="scientific">Blepharisma stoltei</name>
    <dbReference type="NCBI Taxonomy" id="1481888"/>
    <lineage>
        <taxon>Eukaryota</taxon>
        <taxon>Sar</taxon>
        <taxon>Alveolata</taxon>
        <taxon>Ciliophora</taxon>
        <taxon>Postciliodesmatophora</taxon>
        <taxon>Heterotrichea</taxon>
        <taxon>Heterotrichida</taxon>
        <taxon>Blepharismidae</taxon>
        <taxon>Blepharisma</taxon>
    </lineage>
</organism>